<reference evidence="1" key="2">
    <citation type="journal article" date="2022" name="Microbiol. Resour. Announc.">
        <title>Metagenome Sequencing to Explore Phylogenomics of Terrestrial Cyanobacteria.</title>
        <authorList>
            <person name="Ward R.D."/>
            <person name="Stajich J.E."/>
            <person name="Johansen J.R."/>
            <person name="Huntemann M."/>
            <person name="Clum A."/>
            <person name="Foster B."/>
            <person name="Foster B."/>
            <person name="Roux S."/>
            <person name="Palaniappan K."/>
            <person name="Varghese N."/>
            <person name="Mukherjee S."/>
            <person name="Reddy T.B.K."/>
            <person name="Daum C."/>
            <person name="Copeland A."/>
            <person name="Chen I.A."/>
            <person name="Ivanova N.N."/>
            <person name="Kyrpides N.C."/>
            <person name="Shapiro N."/>
            <person name="Eloe-Fadrosh E.A."/>
            <person name="Pietrasiak N."/>
        </authorList>
    </citation>
    <scope>NUCLEOTIDE SEQUENCE</scope>
    <source>
        <strain evidence="1">HA4357-MV3</strain>
    </source>
</reference>
<evidence type="ECO:0000313" key="2">
    <source>
        <dbReference type="Proteomes" id="UP000813215"/>
    </source>
</evidence>
<dbReference type="Proteomes" id="UP000813215">
    <property type="component" value="Unassembled WGS sequence"/>
</dbReference>
<dbReference type="EMBL" id="JAHHHW010000090">
    <property type="protein sequence ID" value="MBW4432696.1"/>
    <property type="molecule type" value="Genomic_DNA"/>
</dbReference>
<proteinExistence type="predicted"/>
<name>A0A9E3H9V5_9NOST</name>
<dbReference type="AlphaFoldDB" id="A0A9E3H9V5"/>
<organism evidence="1 2">
    <name type="scientific">Pelatocladus maniniholoensis HA4357-MV3</name>
    <dbReference type="NCBI Taxonomy" id="1117104"/>
    <lineage>
        <taxon>Bacteria</taxon>
        <taxon>Bacillati</taxon>
        <taxon>Cyanobacteriota</taxon>
        <taxon>Cyanophyceae</taxon>
        <taxon>Nostocales</taxon>
        <taxon>Nostocaceae</taxon>
        <taxon>Pelatocladus</taxon>
    </lineage>
</organism>
<gene>
    <name evidence="1" type="ORF">KME28_13420</name>
</gene>
<accession>A0A9E3H9V5</accession>
<protein>
    <submittedName>
        <fullName evidence="1">Uncharacterized protein</fullName>
    </submittedName>
</protein>
<reference evidence="1" key="1">
    <citation type="submission" date="2021-05" db="EMBL/GenBank/DDBJ databases">
        <authorList>
            <person name="Pietrasiak N."/>
            <person name="Ward R."/>
            <person name="Stajich J.E."/>
            <person name="Kurbessoian T."/>
        </authorList>
    </citation>
    <scope>NUCLEOTIDE SEQUENCE</scope>
    <source>
        <strain evidence="1">HA4357-MV3</strain>
    </source>
</reference>
<evidence type="ECO:0000313" key="1">
    <source>
        <dbReference type="EMBL" id="MBW4432696.1"/>
    </source>
</evidence>
<comment type="caution">
    <text evidence="1">The sequence shown here is derived from an EMBL/GenBank/DDBJ whole genome shotgun (WGS) entry which is preliminary data.</text>
</comment>
<sequence length="52" mass="6022">MKLRDIRVIMPKPCRKCQEKIGKIELQNDSPHFAALLCISCGLHQDWVSRSK</sequence>